<dbReference type="OrthoDB" id="9790995at2"/>
<evidence type="ECO:0000313" key="10">
    <source>
        <dbReference type="Proteomes" id="UP000199706"/>
    </source>
</evidence>
<dbReference type="GO" id="GO:0051537">
    <property type="term" value="F:2 iron, 2 sulfur cluster binding"/>
    <property type="evidence" value="ECO:0007669"/>
    <property type="project" value="UniProtKB-KW"/>
</dbReference>
<evidence type="ECO:0000256" key="5">
    <source>
        <dbReference type="ARBA" id="ARBA00023002"/>
    </source>
</evidence>
<evidence type="ECO:0000313" key="9">
    <source>
        <dbReference type="EMBL" id="SDG41538.1"/>
    </source>
</evidence>
<dbReference type="Pfam" id="PF00848">
    <property type="entry name" value="Ring_hydroxyl_A"/>
    <property type="match status" value="1"/>
</dbReference>
<evidence type="ECO:0000259" key="8">
    <source>
        <dbReference type="PROSITE" id="PS51296"/>
    </source>
</evidence>
<evidence type="ECO:0000256" key="4">
    <source>
        <dbReference type="ARBA" id="ARBA00022723"/>
    </source>
</evidence>
<keyword evidence="9" id="KW-0223">Dioxygenase</keyword>
<accession>A0A1G7U2A3</accession>
<name>A0A1G7U2A3_9BURK</name>
<dbReference type="Gene3D" id="3.90.380.10">
    <property type="entry name" value="Naphthalene 1,2-dioxygenase Alpha Subunit, Chain A, domain 1"/>
    <property type="match status" value="1"/>
</dbReference>
<dbReference type="SUPFAM" id="SSF50022">
    <property type="entry name" value="ISP domain"/>
    <property type="match status" value="1"/>
</dbReference>
<dbReference type="InterPro" id="IPR036922">
    <property type="entry name" value="Rieske_2Fe-2S_sf"/>
</dbReference>
<comment type="cofactor">
    <cofactor evidence="1">
        <name>Fe cation</name>
        <dbReference type="ChEBI" id="CHEBI:24875"/>
    </cofactor>
</comment>
<dbReference type="GO" id="GO:0051213">
    <property type="term" value="F:dioxygenase activity"/>
    <property type="evidence" value="ECO:0007669"/>
    <property type="project" value="UniProtKB-KW"/>
</dbReference>
<dbReference type="SUPFAM" id="SSF55961">
    <property type="entry name" value="Bet v1-like"/>
    <property type="match status" value="1"/>
</dbReference>
<reference evidence="9 10" key="1">
    <citation type="submission" date="2016-10" db="EMBL/GenBank/DDBJ databases">
        <authorList>
            <person name="de Groot N.N."/>
        </authorList>
    </citation>
    <scope>NUCLEOTIDE SEQUENCE [LARGE SCALE GENOMIC DNA]</scope>
    <source>
        <strain evidence="9 10">LMG 2247</strain>
    </source>
</reference>
<dbReference type="Gene3D" id="2.102.10.10">
    <property type="entry name" value="Rieske [2Fe-2S] iron-sulphur domain"/>
    <property type="match status" value="1"/>
</dbReference>
<dbReference type="AlphaFoldDB" id="A0A1G7U2A3"/>
<dbReference type="Proteomes" id="UP000199706">
    <property type="component" value="Unassembled WGS sequence"/>
</dbReference>
<dbReference type="GO" id="GO:0005506">
    <property type="term" value="F:iron ion binding"/>
    <property type="evidence" value="ECO:0007669"/>
    <property type="project" value="InterPro"/>
</dbReference>
<dbReference type="InterPro" id="IPR001663">
    <property type="entry name" value="Rng_hydr_dOase-A"/>
</dbReference>
<evidence type="ECO:0000256" key="7">
    <source>
        <dbReference type="ARBA" id="ARBA00023014"/>
    </source>
</evidence>
<keyword evidence="7" id="KW-0411">Iron-sulfur</keyword>
<dbReference type="PANTHER" id="PTHR43756:SF5">
    <property type="entry name" value="CHOLINE MONOOXYGENASE, CHLOROPLASTIC"/>
    <property type="match status" value="1"/>
</dbReference>
<dbReference type="InterPro" id="IPR015879">
    <property type="entry name" value="Ring_hydroxy_dOase_asu_C_dom"/>
</dbReference>
<keyword evidence="4" id="KW-0479">Metal-binding</keyword>
<protein>
    <submittedName>
        <fullName evidence="9">Phenylpropionate dioxygenase, large terminal subunit</fullName>
    </submittedName>
</protein>
<comment type="similarity">
    <text evidence="2">Belongs to the bacterial ring-hydroxylating dioxygenase alpha subunit family.</text>
</comment>
<dbReference type="CDD" id="cd00680">
    <property type="entry name" value="RHO_alpha_C"/>
    <property type="match status" value="1"/>
</dbReference>
<dbReference type="Pfam" id="PF00355">
    <property type="entry name" value="Rieske"/>
    <property type="match status" value="1"/>
</dbReference>
<organism evidence="9 10">
    <name type="scientific">Paraburkholderia phenazinium</name>
    <dbReference type="NCBI Taxonomy" id="60549"/>
    <lineage>
        <taxon>Bacteria</taxon>
        <taxon>Pseudomonadati</taxon>
        <taxon>Pseudomonadota</taxon>
        <taxon>Betaproteobacteria</taxon>
        <taxon>Burkholderiales</taxon>
        <taxon>Burkholderiaceae</taxon>
        <taxon>Paraburkholderia</taxon>
    </lineage>
</organism>
<dbReference type="EMBL" id="FNCJ01000003">
    <property type="protein sequence ID" value="SDG41538.1"/>
    <property type="molecule type" value="Genomic_DNA"/>
</dbReference>
<evidence type="ECO:0000256" key="3">
    <source>
        <dbReference type="ARBA" id="ARBA00022714"/>
    </source>
</evidence>
<dbReference type="PROSITE" id="PS51296">
    <property type="entry name" value="RIESKE"/>
    <property type="match status" value="1"/>
</dbReference>
<keyword evidence="6" id="KW-0408">Iron</keyword>
<dbReference type="InterPro" id="IPR017941">
    <property type="entry name" value="Rieske_2Fe-2S"/>
</dbReference>
<dbReference type="PRINTS" id="PR00090">
    <property type="entry name" value="RNGDIOXGNASE"/>
</dbReference>
<evidence type="ECO:0000256" key="6">
    <source>
        <dbReference type="ARBA" id="ARBA00023004"/>
    </source>
</evidence>
<gene>
    <name evidence="9" type="ORF">SAMN05216466_103263</name>
</gene>
<keyword evidence="5" id="KW-0560">Oxidoreductase</keyword>
<dbReference type="RefSeq" id="WP_090683407.1">
    <property type="nucleotide sequence ID" value="NZ_CADERL010000016.1"/>
</dbReference>
<evidence type="ECO:0000256" key="1">
    <source>
        <dbReference type="ARBA" id="ARBA00001962"/>
    </source>
</evidence>
<dbReference type="CDD" id="cd03469">
    <property type="entry name" value="Rieske_RO_Alpha_N"/>
    <property type="match status" value="1"/>
</dbReference>
<proteinExistence type="inferred from homology"/>
<feature type="domain" description="Rieske" evidence="8">
    <location>
        <begin position="52"/>
        <end position="159"/>
    </location>
</feature>
<evidence type="ECO:0000256" key="2">
    <source>
        <dbReference type="ARBA" id="ARBA00008751"/>
    </source>
</evidence>
<dbReference type="PANTHER" id="PTHR43756">
    <property type="entry name" value="CHOLINE MONOOXYGENASE, CHLOROPLASTIC"/>
    <property type="match status" value="1"/>
</dbReference>
<keyword evidence="3" id="KW-0001">2Fe-2S</keyword>
<sequence length="389" mass="44350">MSSRSEFLSENRGALFETVERHFLETTSLPPDCYKSADFLDAEIENIFFKYWLFVGREEKLAEPGDYFVVDLLGESIILVRNRNGGISALQNFCRHRGARLLDGEGSVKTIRCPFHNWGYGLDGCLLGAPDMAQSSNFEKKDNGLLPVRVETWEGFIFINFDAEAAPLLSFLGDLPEKMSGYQLRDMRCIMERQHLVKCNWKLYTEVDMEDYHAPTVHPVSIGEQVFPRQPSSGEYETTFFEYPRTVSVTSIDNGKIFPKIPGISGKAATGTYFTMVYPGFFLVTTQDSSWWINKIPDTPTTTRVHVGYCFPASTIARDDFAEISARYVARWDMVIDEDNRICERQQLGINSRWCRPGRFSHHEEVVHAMNRWVIQKVYGGGESDAAQS</sequence>